<name>A0A8J2ZQY2_9BACI</name>
<reference evidence="1" key="2">
    <citation type="submission" date="2020-09" db="EMBL/GenBank/DDBJ databases">
        <authorList>
            <person name="Sun Q."/>
            <person name="Zhou Y."/>
        </authorList>
    </citation>
    <scope>NUCLEOTIDE SEQUENCE</scope>
    <source>
        <strain evidence="1">CGMCC 1.12360</strain>
    </source>
</reference>
<dbReference type="AlphaFoldDB" id="A0A8J2ZQY2"/>
<dbReference type="Proteomes" id="UP000602050">
    <property type="component" value="Unassembled WGS sequence"/>
</dbReference>
<sequence>MKRRALFLIGIALGISLLLLMFAHEGQSGIKYEKVFSSRQDDFILHIRVEEMNKGIRILRSLQYVGKDTVEIKHQTPLISVSLQNRNHDYTGSTVKKMLKTGNIYYQEPVIIDVPIEKESELYVQAKFSVDDEWIYMNHVETLIFN</sequence>
<organism evidence="1 2">
    <name type="scientific">Compostibacillus humi</name>
    <dbReference type="NCBI Taxonomy" id="1245525"/>
    <lineage>
        <taxon>Bacteria</taxon>
        <taxon>Bacillati</taxon>
        <taxon>Bacillota</taxon>
        <taxon>Bacilli</taxon>
        <taxon>Bacillales</taxon>
        <taxon>Bacillaceae</taxon>
        <taxon>Compostibacillus</taxon>
    </lineage>
</organism>
<dbReference type="EMBL" id="BMEV01000011">
    <property type="protein sequence ID" value="GGH72019.1"/>
    <property type="molecule type" value="Genomic_DNA"/>
</dbReference>
<evidence type="ECO:0000313" key="2">
    <source>
        <dbReference type="Proteomes" id="UP000602050"/>
    </source>
</evidence>
<dbReference type="RefSeq" id="WP_188391139.1">
    <property type="nucleotide sequence ID" value="NZ_BMEV01000011.1"/>
</dbReference>
<evidence type="ECO:0000313" key="1">
    <source>
        <dbReference type="EMBL" id="GGH72019.1"/>
    </source>
</evidence>
<accession>A0A8J2ZQY2</accession>
<gene>
    <name evidence="1" type="ORF">GCM10010978_08540</name>
</gene>
<proteinExistence type="predicted"/>
<reference evidence="1" key="1">
    <citation type="journal article" date="2014" name="Int. J. Syst. Evol. Microbiol.">
        <title>Complete genome sequence of Corynebacterium casei LMG S-19264T (=DSM 44701T), isolated from a smear-ripened cheese.</title>
        <authorList>
            <consortium name="US DOE Joint Genome Institute (JGI-PGF)"/>
            <person name="Walter F."/>
            <person name="Albersmeier A."/>
            <person name="Kalinowski J."/>
            <person name="Ruckert C."/>
        </authorList>
    </citation>
    <scope>NUCLEOTIDE SEQUENCE</scope>
    <source>
        <strain evidence="1">CGMCC 1.12360</strain>
    </source>
</reference>
<protein>
    <submittedName>
        <fullName evidence="1">Uncharacterized protein</fullName>
    </submittedName>
</protein>
<keyword evidence="2" id="KW-1185">Reference proteome</keyword>
<comment type="caution">
    <text evidence="1">The sequence shown here is derived from an EMBL/GenBank/DDBJ whole genome shotgun (WGS) entry which is preliminary data.</text>
</comment>